<evidence type="ECO:0000313" key="2">
    <source>
        <dbReference type="EMBL" id="TDL27808.1"/>
    </source>
</evidence>
<dbReference type="EMBL" id="ML170158">
    <property type="protein sequence ID" value="TDL27808.1"/>
    <property type="molecule type" value="Genomic_DNA"/>
</dbReference>
<keyword evidence="3" id="KW-1185">Reference proteome</keyword>
<dbReference type="Proteomes" id="UP000294933">
    <property type="component" value="Unassembled WGS sequence"/>
</dbReference>
<proteinExistence type="predicted"/>
<feature type="region of interest" description="Disordered" evidence="1">
    <location>
        <begin position="16"/>
        <end position="81"/>
    </location>
</feature>
<dbReference type="AlphaFoldDB" id="A0A4Y7QKM1"/>
<gene>
    <name evidence="2" type="ORF">BD410DRAFT_781710</name>
</gene>
<sequence>MTPTVGHTIKSVFHLRPRASTDKLFASPSRRANDAWDNSSNTSSDSESSHVSDDRRRRRRDLSERKPSSAPPPLPVKSAYEMGISRPIVPREYLFIDDATPPVEPPKSRKDGGAPKSVRRLSLAKVRLAQDEDFPKEQSSPVRMQFQPLSPPPAHFKRRKQGTKCGDTSDSGSDVVDRAEQRR</sequence>
<evidence type="ECO:0000313" key="3">
    <source>
        <dbReference type="Proteomes" id="UP000294933"/>
    </source>
</evidence>
<feature type="compositionally biased region" description="Low complexity" evidence="1">
    <location>
        <begin position="35"/>
        <end position="46"/>
    </location>
</feature>
<evidence type="ECO:0000256" key="1">
    <source>
        <dbReference type="SAM" id="MobiDB-lite"/>
    </source>
</evidence>
<reference evidence="2 3" key="1">
    <citation type="submission" date="2018-06" db="EMBL/GenBank/DDBJ databases">
        <title>A transcriptomic atlas of mushroom development highlights an independent origin of complex multicellularity.</title>
        <authorList>
            <consortium name="DOE Joint Genome Institute"/>
            <person name="Krizsan K."/>
            <person name="Almasi E."/>
            <person name="Merenyi Z."/>
            <person name="Sahu N."/>
            <person name="Viragh M."/>
            <person name="Koszo T."/>
            <person name="Mondo S."/>
            <person name="Kiss B."/>
            <person name="Balint B."/>
            <person name="Kues U."/>
            <person name="Barry K."/>
            <person name="Hegedus J.C."/>
            <person name="Henrissat B."/>
            <person name="Johnson J."/>
            <person name="Lipzen A."/>
            <person name="Ohm R."/>
            <person name="Nagy I."/>
            <person name="Pangilinan J."/>
            <person name="Yan J."/>
            <person name="Xiong Y."/>
            <person name="Grigoriev I.V."/>
            <person name="Hibbett D.S."/>
            <person name="Nagy L.G."/>
        </authorList>
    </citation>
    <scope>NUCLEOTIDE SEQUENCE [LARGE SCALE GENOMIC DNA]</scope>
    <source>
        <strain evidence="2 3">SZMC22713</strain>
    </source>
</reference>
<organism evidence="2 3">
    <name type="scientific">Rickenella mellea</name>
    <dbReference type="NCBI Taxonomy" id="50990"/>
    <lineage>
        <taxon>Eukaryota</taxon>
        <taxon>Fungi</taxon>
        <taxon>Dikarya</taxon>
        <taxon>Basidiomycota</taxon>
        <taxon>Agaricomycotina</taxon>
        <taxon>Agaricomycetes</taxon>
        <taxon>Hymenochaetales</taxon>
        <taxon>Rickenellaceae</taxon>
        <taxon>Rickenella</taxon>
    </lineage>
</organism>
<feature type="compositionally biased region" description="Basic and acidic residues" evidence="1">
    <location>
        <begin position="47"/>
        <end position="67"/>
    </location>
</feature>
<feature type="region of interest" description="Disordered" evidence="1">
    <location>
        <begin position="97"/>
        <end position="183"/>
    </location>
</feature>
<accession>A0A4Y7QKM1</accession>
<name>A0A4Y7QKM1_9AGAM</name>
<protein>
    <submittedName>
        <fullName evidence="2">Uncharacterized protein</fullName>
    </submittedName>
</protein>
<dbReference type="VEuPathDB" id="FungiDB:BD410DRAFT_781710"/>